<dbReference type="RefSeq" id="WP_222427339.1">
    <property type="nucleotide sequence ID" value="NZ_LR214170.1"/>
</dbReference>
<evidence type="ECO:0000256" key="1">
    <source>
        <dbReference type="SAM" id="Coils"/>
    </source>
</evidence>
<name>A0A563VXY7_9CYAN</name>
<feature type="coiled-coil region" evidence="1">
    <location>
        <begin position="134"/>
        <end position="163"/>
    </location>
</feature>
<evidence type="ECO:0000313" key="2">
    <source>
        <dbReference type="EMBL" id="VEP16318.1"/>
    </source>
</evidence>
<reference evidence="2 3" key="1">
    <citation type="submission" date="2019-01" db="EMBL/GenBank/DDBJ databases">
        <authorList>
            <person name="Brito A."/>
        </authorList>
    </citation>
    <scope>NUCLEOTIDE SEQUENCE [LARGE SCALE GENOMIC DNA]</scope>
    <source>
        <strain evidence="2">1</strain>
    </source>
</reference>
<protein>
    <submittedName>
        <fullName evidence="2">Uncharacterized protein</fullName>
    </submittedName>
</protein>
<sequence>MTIITESILMESKAARSNQLKQIEEERVREILSKIKYLYFAVWQGKESITTDRVAQFYEVPETNLRKLLKTHREEFISDGLKTIRGKDLKDARDLWSLPLKTSQATIWTPRAVLRLGMLMRDSLVALAVRTSLLNALEKTIPAQAIEIEKLKLQLQVAQAQERLLAQSRVLALVDPGLPAIVLGNPNAVVTRTEVIERTVLINEQGRSRVSYEGLSKTKLAKKYGMKRAKDLVDWLKSIGKEDVLKPGLIATSCQYIPIEEIAELDRLWAAHRGLRQILIGE</sequence>
<proteinExistence type="predicted"/>
<organism evidence="2 3">
    <name type="scientific">Hyella patelloides LEGE 07179</name>
    <dbReference type="NCBI Taxonomy" id="945734"/>
    <lineage>
        <taxon>Bacteria</taxon>
        <taxon>Bacillati</taxon>
        <taxon>Cyanobacteriota</taxon>
        <taxon>Cyanophyceae</taxon>
        <taxon>Pleurocapsales</taxon>
        <taxon>Hyellaceae</taxon>
        <taxon>Hyella</taxon>
    </lineage>
</organism>
<keyword evidence="3" id="KW-1185">Reference proteome</keyword>
<dbReference type="EMBL" id="CAACVJ010000374">
    <property type="protein sequence ID" value="VEP16318.1"/>
    <property type="molecule type" value="Genomic_DNA"/>
</dbReference>
<dbReference type="AlphaFoldDB" id="A0A563VXY7"/>
<evidence type="ECO:0000313" key="3">
    <source>
        <dbReference type="Proteomes" id="UP000320055"/>
    </source>
</evidence>
<accession>A0A563VXY7</accession>
<dbReference type="Proteomes" id="UP000320055">
    <property type="component" value="Unassembled WGS sequence"/>
</dbReference>
<gene>
    <name evidence="2" type="ORF">H1P_4350003</name>
</gene>
<keyword evidence="1" id="KW-0175">Coiled coil</keyword>